<reference evidence="1" key="1">
    <citation type="submission" date="2020-05" db="EMBL/GenBank/DDBJ databases">
        <title>Large-scale comparative analyses of tick genomes elucidate their genetic diversity and vector capacities.</title>
        <authorList>
            <person name="Jia N."/>
            <person name="Wang J."/>
            <person name="Shi W."/>
            <person name="Du L."/>
            <person name="Sun Y."/>
            <person name="Zhan W."/>
            <person name="Jiang J."/>
            <person name="Wang Q."/>
            <person name="Zhang B."/>
            <person name="Ji P."/>
            <person name="Sakyi L.B."/>
            <person name="Cui X."/>
            <person name="Yuan T."/>
            <person name="Jiang B."/>
            <person name="Yang W."/>
            <person name="Lam T.T.-Y."/>
            <person name="Chang Q."/>
            <person name="Ding S."/>
            <person name="Wang X."/>
            <person name="Zhu J."/>
            <person name="Ruan X."/>
            <person name="Zhao L."/>
            <person name="Wei J."/>
            <person name="Que T."/>
            <person name="Du C."/>
            <person name="Cheng J."/>
            <person name="Dai P."/>
            <person name="Han X."/>
            <person name="Huang E."/>
            <person name="Gao Y."/>
            <person name="Liu J."/>
            <person name="Shao H."/>
            <person name="Ye R."/>
            <person name="Li L."/>
            <person name="Wei W."/>
            <person name="Wang X."/>
            <person name="Wang C."/>
            <person name="Yang T."/>
            <person name="Huo Q."/>
            <person name="Li W."/>
            <person name="Guo W."/>
            <person name="Chen H."/>
            <person name="Zhou L."/>
            <person name="Ni X."/>
            <person name="Tian J."/>
            <person name="Zhou Y."/>
            <person name="Sheng Y."/>
            <person name="Liu T."/>
            <person name="Pan Y."/>
            <person name="Xia L."/>
            <person name="Li J."/>
            <person name="Zhao F."/>
            <person name="Cao W."/>
        </authorList>
    </citation>
    <scope>NUCLEOTIDE SEQUENCE</scope>
    <source>
        <strain evidence="1">Hyas-2018</strain>
    </source>
</reference>
<accession>A0ACB7T6E6</accession>
<comment type="caution">
    <text evidence="1">The sequence shown here is derived from an EMBL/GenBank/DDBJ whole genome shotgun (WGS) entry which is preliminary data.</text>
</comment>
<organism evidence="1 2">
    <name type="scientific">Hyalomma asiaticum</name>
    <name type="common">Tick</name>
    <dbReference type="NCBI Taxonomy" id="266040"/>
    <lineage>
        <taxon>Eukaryota</taxon>
        <taxon>Metazoa</taxon>
        <taxon>Ecdysozoa</taxon>
        <taxon>Arthropoda</taxon>
        <taxon>Chelicerata</taxon>
        <taxon>Arachnida</taxon>
        <taxon>Acari</taxon>
        <taxon>Parasitiformes</taxon>
        <taxon>Ixodida</taxon>
        <taxon>Ixodoidea</taxon>
        <taxon>Ixodidae</taxon>
        <taxon>Hyalomminae</taxon>
        <taxon>Hyalomma</taxon>
    </lineage>
</organism>
<gene>
    <name evidence="1" type="ORF">HPB50_006930</name>
</gene>
<name>A0ACB7T6E6_HYAAI</name>
<protein>
    <submittedName>
        <fullName evidence="1">Uncharacterized protein</fullName>
    </submittedName>
</protein>
<dbReference type="Proteomes" id="UP000821845">
    <property type="component" value="Chromosome 10"/>
</dbReference>
<keyword evidence="2" id="KW-1185">Reference proteome</keyword>
<sequence>MPAKRMMAPAPRRVIRNPVDEEYAERNFMFRAAALLGVFLIVTLVVTVGVTVYMTFIKPGSYARTVFTLDESGDLSWTIPDHAAQMPFFSCETYEVFLGNPHYIRFFGTFAGHMIEFRLAQKEVGWDEPFSYLPALDEGYFSDTVITAEGGKEFPVHLTLLRLSCPAVEWATGKPCPLDGLPEDVVAAALHCIYADCLPPTLTEATARACVSLLSPPAAVGFERLIHLCELFLRNMAVKQRVMSLINDMHQCAATVAECFSTPSGSGSEGEAAEGPASPTASPARLCYVVGQALRECAVAAAKLLLLCGVFSRHKHLLSREERQDLIKHCVSRLPTFMNQLQKLLEAVKRTFGNLSFAERTVIAAYVVPEIESSLESLFQLIAEAKRALDLIISRMTNDKMTTEPYVADLPVGELLNRNLRNSLNVRELVKLRSFYEKVFMTFITLMRKKESFCDMGGGSKIRSVAKNLEQFIDEIPMLLLRIEELRSAVLEKQSCKEWKFLFKLGTSKVAWVLNKLVIHRETLHLVMTRLCDLVARDQFTAALVELGIVAPTAEVHQNGIAGDEDDAAVIDVNTSPASTMAEAGGVVGGCTGLAAASAEPEQPRSEPIESLCQPPPAKDSRLARDSLQLFLDGKDTDMSFEIVVASGYGGETSPEPVNDTVSSMHWQIGAHRVVVATRCNWFKKALLSGMRESIDRKITVHDTHPEVFQLFLEYLYRGCLDSRQLTTEQLVELMQLGDRYEVDMLKQITEDALRDHLDEDSALFLLNLADQLNARNLRNSALEFVAINKDVVKSDGYSELPDDLQAEIMETITWFELRSSQRPEDVIPFGCQFEPASPSSASSSLLDIDEFASALSISGKEADATQADQAAAHSSAWSSLEELPLTQDSAQLEVCVEQLRDVVGEAVPREALVQVSLAADYDVNRALNFFFA</sequence>
<evidence type="ECO:0000313" key="2">
    <source>
        <dbReference type="Proteomes" id="UP000821845"/>
    </source>
</evidence>
<dbReference type="EMBL" id="CM023490">
    <property type="protein sequence ID" value="KAH6942505.1"/>
    <property type="molecule type" value="Genomic_DNA"/>
</dbReference>
<evidence type="ECO:0000313" key="1">
    <source>
        <dbReference type="EMBL" id="KAH6942505.1"/>
    </source>
</evidence>
<proteinExistence type="predicted"/>